<protein>
    <submittedName>
        <fullName evidence="1">Uncharacterized protein</fullName>
    </submittedName>
</protein>
<evidence type="ECO:0000313" key="1">
    <source>
        <dbReference type="EMBL" id="CAK6959770.1"/>
    </source>
</evidence>
<dbReference type="EMBL" id="CAWUFR010000041">
    <property type="protein sequence ID" value="CAK6959770.1"/>
    <property type="molecule type" value="Genomic_DNA"/>
</dbReference>
<dbReference type="Proteomes" id="UP001314229">
    <property type="component" value="Unassembled WGS sequence"/>
</dbReference>
<sequence>MADVGKGLAWRWEEGEGGGGICTDGCPVAGHIRGAGGQADSNRCSPPSNLCLCNQKHMAPHNGSSVVL</sequence>
<keyword evidence="2" id="KW-1185">Reference proteome</keyword>
<organism evidence="1 2">
    <name type="scientific">Scomber scombrus</name>
    <name type="common">Atlantic mackerel</name>
    <name type="synonym">Scomber vernalis</name>
    <dbReference type="NCBI Taxonomy" id="13677"/>
    <lineage>
        <taxon>Eukaryota</taxon>
        <taxon>Metazoa</taxon>
        <taxon>Chordata</taxon>
        <taxon>Craniata</taxon>
        <taxon>Vertebrata</taxon>
        <taxon>Euteleostomi</taxon>
        <taxon>Actinopterygii</taxon>
        <taxon>Neopterygii</taxon>
        <taxon>Teleostei</taxon>
        <taxon>Neoteleostei</taxon>
        <taxon>Acanthomorphata</taxon>
        <taxon>Pelagiaria</taxon>
        <taxon>Scombriformes</taxon>
        <taxon>Scombridae</taxon>
        <taxon>Scomber</taxon>
    </lineage>
</organism>
<reference evidence="1 2" key="1">
    <citation type="submission" date="2024-01" db="EMBL/GenBank/DDBJ databases">
        <authorList>
            <person name="Alioto T."/>
            <person name="Alioto T."/>
            <person name="Gomez Garrido J."/>
        </authorList>
    </citation>
    <scope>NUCLEOTIDE SEQUENCE [LARGE SCALE GENOMIC DNA]</scope>
</reference>
<proteinExistence type="predicted"/>
<name>A0AAV1NL78_SCOSC</name>
<accession>A0AAV1NL78</accession>
<gene>
    <name evidence="1" type="ORF">FSCOSCO3_A024910</name>
</gene>
<comment type="caution">
    <text evidence="1">The sequence shown here is derived from an EMBL/GenBank/DDBJ whole genome shotgun (WGS) entry which is preliminary data.</text>
</comment>
<evidence type="ECO:0000313" key="2">
    <source>
        <dbReference type="Proteomes" id="UP001314229"/>
    </source>
</evidence>
<dbReference type="AlphaFoldDB" id="A0AAV1NL78"/>